<accession>A0A4Y3RMW3</accession>
<comment type="caution">
    <text evidence="2">The sequence shown here is derived from an EMBL/GenBank/DDBJ whole genome shotgun (WGS) entry which is preliminary data.</text>
</comment>
<keyword evidence="3" id="KW-1185">Reference proteome</keyword>
<proteinExistence type="predicted"/>
<sequence>MVGTDEKGRPLATVTDVSESVPAFWCRVPSQGNVGDRLTPWLIRRISGAPARWVAPHAPGRKHFVTGSVVALAGPGSVVWGAGVMEAGETLDPRAELLAVRGPLTREAAMRSGVGCPPVYGDPGLLVPRFLPVRPVRAGGRPAVVPHFADKARARRGVPAGWRIVDVQGGVEDVVEQLTGACLVASSSLHGIVLSHAYGIPAVWIRFRPLPGGDDSKFHDYFLSVGVPVPPPVPVGADGAGLDPVALADFATLPADLPDLDLLLERCPFR</sequence>
<dbReference type="Pfam" id="PF04230">
    <property type="entry name" value="PS_pyruv_trans"/>
    <property type="match status" value="1"/>
</dbReference>
<evidence type="ECO:0000313" key="2">
    <source>
        <dbReference type="EMBL" id="GEB58083.1"/>
    </source>
</evidence>
<feature type="domain" description="Polysaccharide pyruvyl transferase" evidence="1">
    <location>
        <begin position="71"/>
        <end position="205"/>
    </location>
</feature>
<dbReference type="AlphaFoldDB" id="A0A4Y3RMW3"/>
<evidence type="ECO:0000259" key="1">
    <source>
        <dbReference type="Pfam" id="PF04230"/>
    </source>
</evidence>
<dbReference type="Proteomes" id="UP000315226">
    <property type="component" value="Unassembled WGS sequence"/>
</dbReference>
<dbReference type="InterPro" id="IPR007345">
    <property type="entry name" value="Polysacch_pyruvyl_Trfase"/>
</dbReference>
<evidence type="ECO:0000313" key="3">
    <source>
        <dbReference type="Proteomes" id="UP000315226"/>
    </source>
</evidence>
<organism evidence="2 3">
    <name type="scientific">Streptomyces gardneri</name>
    <dbReference type="NCBI Taxonomy" id="66892"/>
    <lineage>
        <taxon>Bacteria</taxon>
        <taxon>Bacillati</taxon>
        <taxon>Actinomycetota</taxon>
        <taxon>Actinomycetes</taxon>
        <taxon>Kitasatosporales</taxon>
        <taxon>Streptomycetaceae</taxon>
        <taxon>Streptomyces</taxon>
    </lineage>
</organism>
<protein>
    <recommendedName>
        <fullName evidence="1">Polysaccharide pyruvyl transferase domain-containing protein</fullName>
    </recommendedName>
</protein>
<name>A0A4Y3RMW3_9ACTN</name>
<dbReference type="EMBL" id="BJMN01000022">
    <property type="protein sequence ID" value="GEB58083.1"/>
    <property type="molecule type" value="Genomic_DNA"/>
</dbReference>
<gene>
    <name evidence="2" type="ORF">SGA01_36880</name>
</gene>
<reference evidence="2 3" key="1">
    <citation type="submission" date="2019-06" db="EMBL/GenBank/DDBJ databases">
        <title>Whole genome shotgun sequence of Streptomyces gardneri NBRC 12865.</title>
        <authorList>
            <person name="Hosoyama A."/>
            <person name="Uohara A."/>
            <person name="Ohji S."/>
            <person name="Ichikawa N."/>
        </authorList>
    </citation>
    <scope>NUCLEOTIDE SEQUENCE [LARGE SCALE GENOMIC DNA]</scope>
    <source>
        <strain evidence="2 3">NBRC 12865</strain>
    </source>
</reference>